<feature type="transmembrane region" description="Helical" evidence="5">
    <location>
        <begin position="70"/>
        <end position="93"/>
    </location>
</feature>
<comment type="caution">
    <text evidence="7">The sequence shown here is derived from an EMBL/GenBank/DDBJ whole genome shotgun (WGS) entry which is preliminary data.</text>
</comment>
<evidence type="ECO:0000313" key="7">
    <source>
        <dbReference type="EMBL" id="TET47939.1"/>
    </source>
</evidence>
<dbReference type="PRINTS" id="PR00164">
    <property type="entry name" value="ABC2TRNSPORT"/>
</dbReference>
<keyword evidence="5" id="KW-1003">Cell membrane</keyword>
<dbReference type="InterPro" id="IPR047817">
    <property type="entry name" value="ABC2_TM_bact-type"/>
</dbReference>
<evidence type="ECO:0000256" key="3">
    <source>
        <dbReference type="ARBA" id="ARBA00022989"/>
    </source>
</evidence>
<dbReference type="InterPro" id="IPR013525">
    <property type="entry name" value="ABC2_TM"/>
</dbReference>
<keyword evidence="3 5" id="KW-1133">Transmembrane helix</keyword>
<feature type="domain" description="ABC transmembrane type-2" evidence="6">
    <location>
        <begin position="31"/>
        <end position="213"/>
    </location>
</feature>
<accession>A0A523UZS7</accession>
<dbReference type="InterPro" id="IPR000412">
    <property type="entry name" value="ABC_2_transport"/>
</dbReference>
<name>A0A523UZS7_UNCAE</name>
<evidence type="ECO:0000313" key="8">
    <source>
        <dbReference type="Proteomes" id="UP000320679"/>
    </source>
</evidence>
<gene>
    <name evidence="7" type="ORF">E3J59_01425</name>
</gene>
<evidence type="ECO:0000259" key="6">
    <source>
        <dbReference type="PROSITE" id="PS51012"/>
    </source>
</evidence>
<proteinExistence type="inferred from homology"/>
<sequence length="213" mass="23300">MRAIGARRIIDPLPIYTMWLREMKRFLRVKARVVGSLLMPLFFLAFLGLPMSFMPARQIPGLEGIGYLDFLAPGIVGMTLLFAGTMSGASVIWDKEFGFLKEVLVAPVNRFSVILGRSLGGMTTAIIQALVIVGIAVAMGVKLSSVSGFFLAIVIMILTCAAFTGFGLIIATKLGNLEGFMAIMNLIVFPIFFLSGALFPIQSMPSWLRYIMY</sequence>
<feature type="transmembrane region" description="Helical" evidence="5">
    <location>
        <begin position="149"/>
        <end position="170"/>
    </location>
</feature>
<dbReference type="Proteomes" id="UP000320679">
    <property type="component" value="Unassembled WGS sequence"/>
</dbReference>
<keyword evidence="5" id="KW-0813">Transport</keyword>
<comment type="similarity">
    <text evidence="5">Belongs to the ABC-2 integral membrane protein family.</text>
</comment>
<comment type="subcellular location">
    <subcellularLocation>
        <location evidence="5">Cell membrane</location>
        <topology evidence="5">Multi-pass membrane protein</topology>
    </subcellularLocation>
    <subcellularLocation>
        <location evidence="1">Membrane</location>
        <topology evidence="1">Multi-pass membrane protein</topology>
    </subcellularLocation>
</comment>
<evidence type="ECO:0000256" key="2">
    <source>
        <dbReference type="ARBA" id="ARBA00022692"/>
    </source>
</evidence>
<feature type="transmembrane region" description="Helical" evidence="5">
    <location>
        <begin position="31"/>
        <end position="50"/>
    </location>
</feature>
<dbReference type="GO" id="GO:0140359">
    <property type="term" value="F:ABC-type transporter activity"/>
    <property type="evidence" value="ECO:0007669"/>
    <property type="project" value="InterPro"/>
</dbReference>
<evidence type="ECO:0000256" key="5">
    <source>
        <dbReference type="RuleBase" id="RU361157"/>
    </source>
</evidence>
<evidence type="ECO:0000256" key="4">
    <source>
        <dbReference type="ARBA" id="ARBA00023136"/>
    </source>
</evidence>
<comment type="caution">
    <text evidence="5">Lacks conserved residue(s) required for the propagation of feature annotation.</text>
</comment>
<dbReference type="GO" id="GO:0043190">
    <property type="term" value="C:ATP-binding cassette (ABC) transporter complex"/>
    <property type="evidence" value="ECO:0007669"/>
    <property type="project" value="InterPro"/>
</dbReference>
<keyword evidence="2 5" id="KW-0812">Transmembrane</keyword>
<feature type="transmembrane region" description="Helical" evidence="5">
    <location>
        <begin position="114"/>
        <end position="137"/>
    </location>
</feature>
<dbReference type="PANTHER" id="PTHR43229">
    <property type="entry name" value="NODULATION PROTEIN J"/>
    <property type="match status" value="1"/>
</dbReference>
<feature type="non-terminal residue" evidence="7">
    <location>
        <position position="213"/>
    </location>
</feature>
<dbReference type="Pfam" id="PF01061">
    <property type="entry name" value="ABC2_membrane"/>
    <property type="match status" value="1"/>
</dbReference>
<reference evidence="7 8" key="1">
    <citation type="submission" date="2019-03" db="EMBL/GenBank/DDBJ databases">
        <title>Metabolic potential of uncultured bacteria and archaea associated with petroleum seepage in deep-sea sediments.</title>
        <authorList>
            <person name="Dong X."/>
            <person name="Hubert C."/>
        </authorList>
    </citation>
    <scope>NUCLEOTIDE SEQUENCE [LARGE SCALE GENOMIC DNA]</scope>
    <source>
        <strain evidence="7">E29_bin78</strain>
    </source>
</reference>
<dbReference type="InterPro" id="IPR051784">
    <property type="entry name" value="Nod_factor_ABC_transporter"/>
</dbReference>
<feature type="transmembrane region" description="Helical" evidence="5">
    <location>
        <begin position="182"/>
        <end position="201"/>
    </location>
</feature>
<dbReference type="PROSITE" id="PS51012">
    <property type="entry name" value="ABC_TM2"/>
    <property type="match status" value="1"/>
</dbReference>
<dbReference type="PANTHER" id="PTHR43229:SF2">
    <property type="entry name" value="NODULATION PROTEIN J"/>
    <property type="match status" value="1"/>
</dbReference>
<keyword evidence="4 5" id="KW-0472">Membrane</keyword>
<dbReference type="PIRSF" id="PIRSF006648">
    <property type="entry name" value="DrrB"/>
    <property type="match status" value="1"/>
</dbReference>
<dbReference type="AlphaFoldDB" id="A0A523UZS7"/>
<dbReference type="EMBL" id="SOJK01000065">
    <property type="protein sequence ID" value="TET47939.1"/>
    <property type="molecule type" value="Genomic_DNA"/>
</dbReference>
<organism evidence="7 8">
    <name type="scientific">Aerophobetes bacterium</name>
    <dbReference type="NCBI Taxonomy" id="2030807"/>
    <lineage>
        <taxon>Bacteria</taxon>
        <taxon>Candidatus Aerophobota</taxon>
    </lineage>
</organism>
<protein>
    <recommendedName>
        <fullName evidence="5">Transport permease protein</fullName>
    </recommendedName>
</protein>
<evidence type="ECO:0000256" key="1">
    <source>
        <dbReference type="ARBA" id="ARBA00004141"/>
    </source>
</evidence>